<dbReference type="Pfam" id="PF00403">
    <property type="entry name" value="HMA"/>
    <property type="match status" value="2"/>
</dbReference>
<dbReference type="InterPro" id="IPR008250">
    <property type="entry name" value="ATPase_P-typ_transduc_dom_A_sf"/>
</dbReference>
<keyword evidence="15" id="KW-0406">Ion transport</keyword>
<gene>
    <name evidence="19" type="ORF">B4U80_00027</name>
</gene>
<keyword evidence="7" id="KW-0677">Repeat</keyword>
<keyword evidence="12" id="KW-1278">Translocase</keyword>
<dbReference type="PROSITE" id="PS00154">
    <property type="entry name" value="ATPASE_E1_E2"/>
    <property type="match status" value="1"/>
</dbReference>
<feature type="transmembrane region" description="Helical" evidence="17">
    <location>
        <begin position="271"/>
        <end position="296"/>
    </location>
</feature>
<evidence type="ECO:0000256" key="9">
    <source>
        <dbReference type="ARBA" id="ARBA00022796"/>
    </source>
</evidence>
<dbReference type="AlphaFoldDB" id="A0A443SJP4"/>
<dbReference type="GO" id="GO:0006878">
    <property type="term" value="P:intracellular copper ion homeostasis"/>
    <property type="evidence" value="ECO:0007669"/>
    <property type="project" value="TreeGrafter"/>
</dbReference>
<dbReference type="PRINTS" id="PR00119">
    <property type="entry name" value="CATATPASE"/>
</dbReference>
<evidence type="ECO:0000256" key="4">
    <source>
        <dbReference type="ARBA" id="ARBA00022448"/>
    </source>
</evidence>
<evidence type="ECO:0000256" key="14">
    <source>
        <dbReference type="ARBA" id="ARBA00023008"/>
    </source>
</evidence>
<keyword evidence="4" id="KW-0813">Transport</keyword>
<dbReference type="GO" id="GO:0140581">
    <property type="term" value="F:P-type monovalent copper transporter activity"/>
    <property type="evidence" value="ECO:0007669"/>
    <property type="project" value="UniProtKB-EC"/>
</dbReference>
<dbReference type="SUPFAM" id="SSF56784">
    <property type="entry name" value="HAD-like"/>
    <property type="match status" value="1"/>
</dbReference>
<dbReference type="GO" id="GO:0005802">
    <property type="term" value="C:trans-Golgi network"/>
    <property type="evidence" value="ECO:0007669"/>
    <property type="project" value="TreeGrafter"/>
</dbReference>
<dbReference type="InterPro" id="IPR001757">
    <property type="entry name" value="P_typ_ATPase"/>
</dbReference>
<dbReference type="GO" id="GO:0016887">
    <property type="term" value="F:ATP hydrolysis activity"/>
    <property type="evidence" value="ECO:0007669"/>
    <property type="project" value="InterPro"/>
</dbReference>
<dbReference type="FunFam" id="3.30.70.100:FF:000001">
    <property type="entry name" value="ATPase copper transporting beta"/>
    <property type="match status" value="2"/>
</dbReference>
<dbReference type="CDD" id="cd02094">
    <property type="entry name" value="P-type_ATPase_Cu-like"/>
    <property type="match status" value="1"/>
</dbReference>
<dbReference type="PANTHER" id="PTHR43520">
    <property type="entry name" value="ATP7, ISOFORM B"/>
    <property type="match status" value="1"/>
</dbReference>
<keyword evidence="11" id="KW-0460">Magnesium</keyword>
<dbReference type="SFLD" id="SFLDG00002">
    <property type="entry name" value="C1.7:_P-type_atpase_like"/>
    <property type="match status" value="1"/>
</dbReference>
<feature type="transmembrane region" description="Helical" evidence="17">
    <location>
        <begin position="889"/>
        <end position="911"/>
    </location>
</feature>
<sequence>METSGKENNVNDSRAVETTVRFEDDTEMERCVLTVEGMTCAACVDNIERNLAKKDGVIGCLVSLLSHKAEVKFDKSTVSAEEIAEFVSDLGYEAKVLKGYINNGIEEILLQVQGMTCASCVNTIEKNVKKLCGVQSVSVSLTTEKAKITFDPQLIGVRVIVETINDLGFICNPVIDYGGSLNDTFLNAKQEVKKWRRSFFFNLLFGLPSMAVMVFFMYILDSHHMCCVIPGLSLQNLLLFILVTPLQFIGGRYFYDKAFKALKHGMANMDVLIMLATNISYFYSVFILLFFIYIRSNHSPKTFFETTPMLLIFVSLGRWLEHIAKGKTSEALAKLMSLQATEACLIEWDQEHESIISEKCIDVQLVQRGDYLKVLPGAKIPVDGESLPVAKKQGSSVIGGSINENGVLIVIATHIGKETTLSQIVRLVEEAQTGKAPLQQLADRIAGYFVPGVLVISMITCFSWIVFGMYNVSYIRHHYWYHDQNIGDVEMVICFAFQCALTVLAIACPCSLGLATPTAVMVGTGVGAINGILIKGAEPLEVAHKVKCVVFDKTGTITVGYPSVTRICLLLNNCSVPFFDKANSLKQLFSVIGSAETHSEHPIGNAIVSFVKEALQLNANAVINWGKVDNFVSVPGFGLSCTVSNYDRLASTTVENSLLNNFNAIKTNKRTMIGGVMVEIFSEVESMQSADILADVEYNNENNTKQECRVLIGNREWMLKNGLEINPKLDGEMSRQEASGSTAVLVSVNRCILAVVSVADTIKPEAGITVNTLQQMGLEVILLTGDNSKTAAAIAKQVGIKRVYAEVLPSHKVRKIRQLQEKGKIVAMVGDGVNDSPALAQANVGIAIANGTDVAVEAADVVLVRNDLTDVVAAIDLSRKTVNRIRLNFMFACIYNFIGIPLAAGVFMPYGLVLKPWMGSAAMAASSVSVVASSLLLKLYRKPTLKELELRYGPTSNKTSSMLSVHQGLEDKTYPRDQKRWASNSNLSAVINMIHLKTFAKPGSKYKCDLNDGTATPLV</sequence>
<dbReference type="Pfam" id="PF00122">
    <property type="entry name" value="E1-E2_ATPase"/>
    <property type="match status" value="1"/>
</dbReference>
<proteinExistence type="inferred from homology"/>
<dbReference type="SFLD" id="SFLDF00027">
    <property type="entry name" value="p-type_atpase"/>
    <property type="match status" value="1"/>
</dbReference>
<dbReference type="InterPro" id="IPR044492">
    <property type="entry name" value="P_typ_ATPase_HD_dom"/>
</dbReference>
<dbReference type="SUPFAM" id="SSF81660">
    <property type="entry name" value="Metal cation-transporting ATPase, ATP-binding domain N"/>
    <property type="match status" value="1"/>
</dbReference>
<keyword evidence="5 17" id="KW-0812">Transmembrane</keyword>
<evidence type="ECO:0000256" key="15">
    <source>
        <dbReference type="ARBA" id="ARBA00023065"/>
    </source>
</evidence>
<dbReference type="VEuPathDB" id="VectorBase:LDEU004345"/>
<feature type="domain" description="HMA" evidence="18">
    <location>
        <begin position="106"/>
        <end position="172"/>
    </location>
</feature>
<keyword evidence="9" id="KW-0187">Copper transport</keyword>
<dbReference type="EMBL" id="NCKV01001834">
    <property type="protein sequence ID" value="RWS27695.1"/>
    <property type="molecule type" value="Genomic_DNA"/>
</dbReference>
<evidence type="ECO:0000313" key="20">
    <source>
        <dbReference type="Proteomes" id="UP000288716"/>
    </source>
</evidence>
<evidence type="ECO:0000256" key="17">
    <source>
        <dbReference type="RuleBase" id="RU362081"/>
    </source>
</evidence>
<dbReference type="PANTHER" id="PTHR43520:SF8">
    <property type="entry name" value="P-TYPE CU(+) TRANSPORTER"/>
    <property type="match status" value="1"/>
</dbReference>
<keyword evidence="10 17" id="KW-0067">ATP-binding</keyword>
<dbReference type="NCBIfam" id="TIGR00003">
    <property type="entry name" value="copper ion binding protein"/>
    <property type="match status" value="2"/>
</dbReference>
<reference evidence="19 20" key="1">
    <citation type="journal article" date="2018" name="Gigascience">
        <title>Genomes of trombidid mites reveal novel predicted allergens and laterally-transferred genes associated with secondary metabolism.</title>
        <authorList>
            <person name="Dong X."/>
            <person name="Chaisiri K."/>
            <person name="Xia D."/>
            <person name="Armstrong S.D."/>
            <person name="Fang Y."/>
            <person name="Donnelly M.J."/>
            <person name="Kadowaki T."/>
            <person name="McGarry J.W."/>
            <person name="Darby A.C."/>
            <person name="Makepeace B.L."/>
        </authorList>
    </citation>
    <scope>NUCLEOTIDE SEQUENCE [LARGE SCALE GENOMIC DNA]</scope>
    <source>
        <strain evidence="19">UoL-UT</strain>
    </source>
</reference>
<dbReference type="InterPro" id="IPR036412">
    <property type="entry name" value="HAD-like_sf"/>
</dbReference>
<dbReference type="SFLD" id="SFLDS00003">
    <property type="entry name" value="Haloacid_Dehalogenase"/>
    <property type="match status" value="1"/>
</dbReference>
<dbReference type="InterPro" id="IPR027256">
    <property type="entry name" value="P-typ_ATPase_IB"/>
</dbReference>
<feature type="transmembrane region" description="Helical" evidence="17">
    <location>
        <begin position="917"/>
        <end position="937"/>
    </location>
</feature>
<feature type="transmembrane region" description="Helical" evidence="17">
    <location>
        <begin position="302"/>
        <end position="320"/>
    </location>
</feature>
<dbReference type="InterPro" id="IPR018303">
    <property type="entry name" value="ATPase_P-typ_P_site"/>
</dbReference>
<dbReference type="Gene3D" id="3.30.70.100">
    <property type="match status" value="2"/>
</dbReference>
<dbReference type="Gene3D" id="3.40.50.1000">
    <property type="entry name" value="HAD superfamily/HAD-like"/>
    <property type="match status" value="1"/>
</dbReference>
<evidence type="ECO:0000313" key="19">
    <source>
        <dbReference type="EMBL" id="RWS27695.1"/>
    </source>
</evidence>
<dbReference type="SUPFAM" id="SSF81653">
    <property type="entry name" value="Calcium ATPase, transduction domain A"/>
    <property type="match status" value="1"/>
</dbReference>
<dbReference type="InterPro" id="IPR036163">
    <property type="entry name" value="HMA_dom_sf"/>
</dbReference>
<protein>
    <recommendedName>
        <fullName evidence="3">P-type Cu(+) transporter</fullName>
        <ecNumber evidence="3">7.2.2.8</ecNumber>
    </recommendedName>
</protein>
<evidence type="ECO:0000256" key="10">
    <source>
        <dbReference type="ARBA" id="ARBA00022840"/>
    </source>
</evidence>
<dbReference type="InterPro" id="IPR006121">
    <property type="entry name" value="HMA_dom"/>
</dbReference>
<feature type="domain" description="HMA" evidence="18">
    <location>
        <begin position="29"/>
        <end position="95"/>
    </location>
</feature>
<evidence type="ECO:0000256" key="12">
    <source>
        <dbReference type="ARBA" id="ARBA00022967"/>
    </source>
</evidence>
<comment type="caution">
    <text evidence="19">The sequence shown here is derived from an EMBL/GenBank/DDBJ whole genome shotgun (WGS) entry which is preliminary data.</text>
</comment>
<comment type="similarity">
    <text evidence="2 17">Belongs to the cation transport ATPase (P-type) (TC 3.A.3) family. Type IB subfamily.</text>
</comment>
<dbReference type="Pfam" id="PF00702">
    <property type="entry name" value="Hydrolase"/>
    <property type="match status" value="1"/>
</dbReference>
<keyword evidence="13 17" id="KW-1133">Transmembrane helix</keyword>
<dbReference type="GO" id="GO:0060003">
    <property type="term" value="P:copper ion export"/>
    <property type="evidence" value="ECO:0007669"/>
    <property type="project" value="TreeGrafter"/>
</dbReference>
<dbReference type="SUPFAM" id="SSF81665">
    <property type="entry name" value="Calcium ATPase, transmembrane domain M"/>
    <property type="match status" value="1"/>
</dbReference>
<feature type="transmembrane region" description="Helical" evidence="17">
    <location>
        <begin position="199"/>
        <end position="220"/>
    </location>
</feature>
<evidence type="ECO:0000256" key="2">
    <source>
        <dbReference type="ARBA" id="ARBA00006024"/>
    </source>
</evidence>
<dbReference type="GO" id="GO:0005507">
    <property type="term" value="F:copper ion binding"/>
    <property type="evidence" value="ECO:0007669"/>
    <property type="project" value="InterPro"/>
</dbReference>
<dbReference type="PRINTS" id="PR00942">
    <property type="entry name" value="CUATPASEI"/>
</dbReference>
<evidence type="ECO:0000256" key="13">
    <source>
        <dbReference type="ARBA" id="ARBA00022989"/>
    </source>
</evidence>
<dbReference type="NCBIfam" id="TIGR01525">
    <property type="entry name" value="ATPase-IB_hvy"/>
    <property type="match status" value="1"/>
</dbReference>
<dbReference type="Gene3D" id="3.40.1110.10">
    <property type="entry name" value="Calcium-transporting ATPase, cytoplasmic domain N"/>
    <property type="match status" value="1"/>
</dbReference>
<keyword evidence="16 17" id="KW-0472">Membrane</keyword>
<dbReference type="NCBIfam" id="TIGR01494">
    <property type="entry name" value="ATPase_P-type"/>
    <property type="match status" value="1"/>
</dbReference>
<dbReference type="GO" id="GO:0005886">
    <property type="term" value="C:plasma membrane"/>
    <property type="evidence" value="ECO:0007669"/>
    <property type="project" value="TreeGrafter"/>
</dbReference>
<evidence type="ECO:0000256" key="7">
    <source>
        <dbReference type="ARBA" id="ARBA00022737"/>
    </source>
</evidence>
<accession>A0A443SJP4</accession>
<evidence type="ECO:0000256" key="6">
    <source>
        <dbReference type="ARBA" id="ARBA00022723"/>
    </source>
</evidence>
<keyword evidence="14" id="KW-0186">Copper</keyword>
<dbReference type="GO" id="GO:0043682">
    <property type="term" value="F:P-type divalent copper transporter activity"/>
    <property type="evidence" value="ECO:0007669"/>
    <property type="project" value="TreeGrafter"/>
</dbReference>
<dbReference type="Proteomes" id="UP000288716">
    <property type="component" value="Unassembled WGS sequence"/>
</dbReference>
<feature type="transmembrane region" description="Helical" evidence="17">
    <location>
        <begin position="232"/>
        <end position="250"/>
    </location>
</feature>
<dbReference type="CDD" id="cd00371">
    <property type="entry name" value="HMA"/>
    <property type="match status" value="2"/>
</dbReference>
<evidence type="ECO:0000256" key="3">
    <source>
        <dbReference type="ARBA" id="ARBA00012517"/>
    </source>
</evidence>
<dbReference type="GO" id="GO:0015677">
    <property type="term" value="P:copper ion import"/>
    <property type="evidence" value="ECO:0007669"/>
    <property type="project" value="TreeGrafter"/>
</dbReference>
<feature type="transmembrane region" description="Helical" evidence="17">
    <location>
        <begin position="445"/>
        <end position="470"/>
    </location>
</feature>
<dbReference type="OrthoDB" id="432719at2759"/>
<dbReference type="InterPro" id="IPR023298">
    <property type="entry name" value="ATPase_P-typ_TM_dom_sf"/>
</dbReference>
<keyword evidence="6 17" id="KW-0479">Metal-binding</keyword>
<comment type="subcellular location">
    <subcellularLocation>
        <location evidence="1">Golgi apparatus</location>
        <location evidence="1">trans-Golgi network membrane</location>
        <topology evidence="1">Multi-pass membrane protein</topology>
    </subcellularLocation>
    <subcellularLocation>
        <location evidence="17">Membrane</location>
    </subcellularLocation>
</comment>
<keyword evidence="20" id="KW-1185">Reference proteome</keyword>
<dbReference type="GO" id="GO:0005524">
    <property type="term" value="F:ATP binding"/>
    <property type="evidence" value="ECO:0007669"/>
    <property type="project" value="UniProtKB-UniRule"/>
</dbReference>
<dbReference type="PROSITE" id="PS50846">
    <property type="entry name" value="HMA_2"/>
    <property type="match status" value="2"/>
</dbReference>
<dbReference type="InterPro" id="IPR059000">
    <property type="entry name" value="ATPase_P-type_domA"/>
</dbReference>
<evidence type="ECO:0000256" key="11">
    <source>
        <dbReference type="ARBA" id="ARBA00022842"/>
    </source>
</evidence>
<dbReference type="InterPro" id="IPR023214">
    <property type="entry name" value="HAD_sf"/>
</dbReference>
<dbReference type="InterPro" id="IPR017969">
    <property type="entry name" value="Heavy-metal-associated_CS"/>
</dbReference>
<dbReference type="FunFam" id="3.40.50.1000:FF:000031">
    <property type="entry name" value="Probable copper-transporting ATPase HMA5"/>
    <property type="match status" value="1"/>
</dbReference>
<dbReference type="InterPro" id="IPR006122">
    <property type="entry name" value="HMA_Cu_ion-bd"/>
</dbReference>
<evidence type="ECO:0000256" key="5">
    <source>
        <dbReference type="ARBA" id="ARBA00022692"/>
    </source>
</evidence>
<dbReference type="InterPro" id="IPR023299">
    <property type="entry name" value="ATPase_P-typ_cyto_dom_N"/>
</dbReference>
<dbReference type="Gene3D" id="2.70.150.10">
    <property type="entry name" value="Calcium-transporting ATPase, cytoplasmic transduction domain A"/>
    <property type="match status" value="2"/>
</dbReference>
<evidence type="ECO:0000259" key="18">
    <source>
        <dbReference type="PROSITE" id="PS50846"/>
    </source>
</evidence>
<feature type="transmembrane region" description="Helical" evidence="17">
    <location>
        <begin position="490"/>
        <end position="515"/>
    </location>
</feature>
<dbReference type="EC" id="7.2.2.8" evidence="3"/>
<name>A0A443SJP4_9ACAR</name>
<organism evidence="19 20">
    <name type="scientific">Leptotrombidium deliense</name>
    <dbReference type="NCBI Taxonomy" id="299467"/>
    <lineage>
        <taxon>Eukaryota</taxon>
        <taxon>Metazoa</taxon>
        <taxon>Ecdysozoa</taxon>
        <taxon>Arthropoda</taxon>
        <taxon>Chelicerata</taxon>
        <taxon>Arachnida</taxon>
        <taxon>Acari</taxon>
        <taxon>Acariformes</taxon>
        <taxon>Trombidiformes</taxon>
        <taxon>Prostigmata</taxon>
        <taxon>Anystina</taxon>
        <taxon>Parasitengona</taxon>
        <taxon>Trombiculoidea</taxon>
        <taxon>Trombiculidae</taxon>
        <taxon>Leptotrombidium</taxon>
    </lineage>
</organism>
<keyword evidence="8 17" id="KW-0547">Nucleotide-binding</keyword>
<evidence type="ECO:0000256" key="16">
    <source>
        <dbReference type="ARBA" id="ARBA00023136"/>
    </source>
</evidence>
<dbReference type="STRING" id="299467.A0A443SJP4"/>
<dbReference type="SUPFAM" id="SSF55008">
    <property type="entry name" value="HMA, heavy metal-associated domain"/>
    <property type="match status" value="2"/>
</dbReference>
<evidence type="ECO:0000256" key="1">
    <source>
        <dbReference type="ARBA" id="ARBA00004166"/>
    </source>
</evidence>
<dbReference type="PROSITE" id="PS01047">
    <property type="entry name" value="HMA_1"/>
    <property type="match status" value="2"/>
</dbReference>
<evidence type="ECO:0000256" key="8">
    <source>
        <dbReference type="ARBA" id="ARBA00022741"/>
    </source>
</evidence>